<reference evidence="2 3" key="1">
    <citation type="submission" date="2018-09" db="EMBL/GenBank/DDBJ databases">
        <title>Genomic Encyclopedia of Archaeal and Bacterial Type Strains, Phase II (KMG-II): from individual species to whole genera.</title>
        <authorList>
            <person name="Goeker M."/>
        </authorList>
    </citation>
    <scope>NUCLEOTIDE SEQUENCE [LARGE SCALE GENOMIC DNA]</scope>
    <source>
        <strain evidence="2 3">DSM 27148</strain>
    </source>
</reference>
<dbReference type="Proteomes" id="UP000283387">
    <property type="component" value="Unassembled WGS sequence"/>
</dbReference>
<keyword evidence="3" id="KW-1185">Reference proteome</keyword>
<dbReference type="EMBL" id="RAPN01000001">
    <property type="protein sequence ID" value="RKD92645.1"/>
    <property type="molecule type" value="Genomic_DNA"/>
</dbReference>
<feature type="transmembrane region" description="Helical" evidence="1">
    <location>
        <begin position="76"/>
        <end position="99"/>
    </location>
</feature>
<sequence length="100" mass="11810">MREKLSQQVLLSILTDEIDKLQITTKNINEIAPEIDRQLRELKTTKLVVEVKTDHLEKLLKEHQQVINSKTIIPKWFLYFVAFLILVILALFSFCWFSLP</sequence>
<proteinExistence type="predicted"/>
<keyword evidence="1" id="KW-1133">Transmembrane helix</keyword>
<evidence type="ECO:0000256" key="1">
    <source>
        <dbReference type="SAM" id="Phobius"/>
    </source>
</evidence>
<gene>
    <name evidence="2" type="ORF">BC643_3020</name>
</gene>
<dbReference type="RefSeq" id="WP_120273835.1">
    <property type="nucleotide sequence ID" value="NZ_RAPN01000001.1"/>
</dbReference>
<evidence type="ECO:0000313" key="3">
    <source>
        <dbReference type="Proteomes" id="UP000283387"/>
    </source>
</evidence>
<accession>A0A419WAZ6</accession>
<keyword evidence="1" id="KW-0472">Membrane</keyword>
<keyword evidence="1" id="KW-0812">Transmembrane</keyword>
<dbReference type="AlphaFoldDB" id="A0A419WAZ6"/>
<dbReference type="OrthoDB" id="1123306at2"/>
<evidence type="ECO:0000313" key="2">
    <source>
        <dbReference type="EMBL" id="RKD92645.1"/>
    </source>
</evidence>
<organism evidence="2 3">
    <name type="scientific">Mangrovibacterium diazotrophicum</name>
    <dbReference type="NCBI Taxonomy" id="1261403"/>
    <lineage>
        <taxon>Bacteria</taxon>
        <taxon>Pseudomonadati</taxon>
        <taxon>Bacteroidota</taxon>
        <taxon>Bacteroidia</taxon>
        <taxon>Marinilabiliales</taxon>
        <taxon>Prolixibacteraceae</taxon>
        <taxon>Mangrovibacterium</taxon>
    </lineage>
</organism>
<protein>
    <submittedName>
        <fullName evidence="2">Uncharacterized protein</fullName>
    </submittedName>
</protein>
<comment type="caution">
    <text evidence="2">The sequence shown here is derived from an EMBL/GenBank/DDBJ whole genome shotgun (WGS) entry which is preliminary data.</text>
</comment>
<name>A0A419WAZ6_9BACT</name>